<evidence type="ECO:0000313" key="1">
    <source>
        <dbReference type="EMBL" id="NQE35641.1"/>
    </source>
</evidence>
<dbReference type="EMBL" id="SRRZ01000060">
    <property type="protein sequence ID" value="NQE35641.1"/>
    <property type="molecule type" value="Genomic_DNA"/>
</dbReference>
<keyword evidence="2" id="KW-1185">Reference proteome</keyword>
<gene>
    <name evidence="1" type="ORF">E5S67_03376</name>
</gene>
<organism evidence="1 2">
    <name type="scientific">Microcoleus asticus IPMA8</name>
    <dbReference type="NCBI Taxonomy" id="2563858"/>
    <lineage>
        <taxon>Bacteria</taxon>
        <taxon>Bacillati</taxon>
        <taxon>Cyanobacteriota</taxon>
        <taxon>Cyanophyceae</taxon>
        <taxon>Oscillatoriophycideae</taxon>
        <taxon>Oscillatoriales</taxon>
        <taxon>Microcoleaceae</taxon>
        <taxon>Microcoleus</taxon>
        <taxon>Microcoleus asticus</taxon>
    </lineage>
</organism>
<dbReference type="RefSeq" id="WP_216670517.1">
    <property type="nucleotide sequence ID" value="NZ_SRRZ01000060.1"/>
</dbReference>
<proteinExistence type="predicted"/>
<name>A0ABX2CZA3_9CYAN</name>
<comment type="caution">
    <text evidence="1">The sequence shown here is derived from an EMBL/GenBank/DDBJ whole genome shotgun (WGS) entry which is preliminary data.</text>
</comment>
<sequence length="83" mass="9380">MGDILPDRIWEIYPVRAATHLGMMILLCGSLASCWRSALAQRPRGSIPIRDGEGIDFFIVISELFKVGIVWYELLTAWGMQRA</sequence>
<reference evidence="1 2" key="1">
    <citation type="journal article" date="2020" name="Sci. Rep.">
        <title>A novel cyanobacterial geosmin producer, revising GeoA distribution and dispersion patterns in Bacteria.</title>
        <authorList>
            <person name="Churro C."/>
            <person name="Semedo-Aguiar A.P."/>
            <person name="Silva A.D."/>
            <person name="Pereira-Leal J.B."/>
            <person name="Leite R.B."/>
        </authorList>
    </citation>
    <scope>NUCLEOTIDE SEQUENCE [LARGE SCALE GENOMIC DNA]</scope>
    <source>
        <strain evidence="1 2">IPMA8</strain>
    </source>
</reference>
<dbReference type="Proteomes" id="UP000702425">
    <property type="component" value="Unassembled WGS sequence"/>
</dbReference>
<protein>
    <submittedName>
        <fullName evidence="1">Uncharacterized protein</fullName>
    </submittedName>
</protein>
<accession>A0ABX2CZA3</accession>
<evidence type="ECO:0000313" key="2">
    <source>
        <dbReference type="Proteomes" id="UP000702425"/>
    </source>
</evidence>